<evidence type="ECO:0000256" key="1">
    <source>
        <dbReference type="SAM" id="SignalP"/>
    </source>
</evidence>
<evidence type="ECO:0000313" key="3">
    <source>
        <dbReference type="Proteomes" id="UP000598032"/>
    </source>
</evidence>
<organism evidence="2 3">
    <name type="scientific">Paraburkholderia metrosideri</name>
    <dbReference type="NCBI Taxonomy" id="580937"/>
    <lineage>
        <taxon>Bacteria</taxon>
        <taxon>Pseudomonadati</taxon>
        <taxon>Pseudomonadota</taxon>
        <taxon>Betaproteobacteria</taxon>
        <taxon>Burkholderiales</taxon>
        <taxon>Burkholderiaceae</taxon>
        <taxon>Paraburkholderia</taxon>
    </lineage>
</organism>
<feature type="signal peptide" evidence="1">
    <location>
        <begin position="1"/>
        <end position="35"/>
    </location>
</feature>
<keyword evidence="1" id="KW-0732">Signal</keyword>
<keyword evidence="3" id="KW-1185">Reference proteome</keyword>
<dbReference type="Proteomes" id="UP000598032">
    <property type="component" value="Unassembled WGS sequence"/>
</dbReference>
<gene>
    <name evidence="2" type="ORF">LMG28140_03293</name>
</gene>
<feature type="chain" id="PRO_5046020975" evidence="1">
    <location>
        <begin position="36"/>
        <end position="202"/>
    </location>
</feature>
<comment type="caution">
    <text evidence="2">The sequence shown here is derived from an EMBL/GenBank/DDBJ whole genome shotgun (WGS) entry which is preliminary data.</text>
</comment>
<dbReference type="EMBL" id="CAJHCP010000007">
    <property type="protein sequence ID" value="CAD6538768.1"/>
    <property type="molecule type" value="Genomic_DNA"/>
</dbReference>
<sequence length="202" mass="21460">MISTLRNMNSPAAVMRCAATLLTALSATFSPAGFAQDATSADAVQTALGNAEVVHAQVRVAAIDAATNTVTVRSQRGNLADVDVNPALADVSRLRVGDRLNVAYQQAILIHIDKLATKGLRERVETTVAIPASAGFVSSAHRVRVVATVEKIDRKSRMVTLRGPRHRQVLRASSAIPLDELKVGDSVRAEFVSAAAVELVRE</sequence>
<name>A0ABN7HXK2_9BURK</name>
<protein>
    <submittedName>
        <fullName evidence="2">Uncharacterized protein</fullName>
    </submittedName>
</protein>
<reference evidence="2 3" key="1">
    <citation type="submission" date="2020-10" db="EMBL/GenBank/DDBJ databases">
        <authorList>
            <person name="Peeters C."/>
        </authorList>
    </citation>
    <scope>NUCLEOTIDE SEQUENCE [LARGE SCALE GENOMIC DNA]</scope>
    <source>
        <strain evidence="2 3">LMG 28140</strain>
    </source>
</reference>
<dbReference type="RefSeq" id="WP_236591961.1">
    <property type="nucleotide sequence ID" value="NZ_CAJHCP010000007.1"/>
</dbReference>
<accession>A0ABN7HXK2</accession>
<evidence type="ECO:0000313" key="2">
    <source>
        <dbReference type="EMBL" id="CAD6538768.1"/>
    </source>
</evidence>
<proteinExistence type="predicted"/>